<dbReference type="KEGG" id="vg:77937017"/>
<evidence type="ECO:0000313" key="2">
    <source>
        <dbReference type="Proteomes" id="UP000322144"/>
    </source>
</evidence>
<sequence length="265" mass="29671">MIKLTSALNQKLVEAYYNWNADNNMYRFDCVIDVGYLAEPLRKIMMRSKDFNATNGTIVLNLSVNACRHIDYSGDCFYGEIAFSGMPTRLHLPWHSFIGVNVQISENASVFSPFPNVDRILFDAENPTYVHPFRDIANGAPGTVSIDIVDVMAWLVEKGITDVPVEKALEHVQHMVSNDDDMFSQFLSYVSERSNTRKLKELEEAEDFIANQPGVEVSPIKKSPELKVVDKPLLDFGDLPGAPVNVAPSRYKGKPKLTVIKGGKK</sequence>
<dbReference type="InterPro" id="IPR036760">
    <property type="entry name" value="SspB-like_sf"/>
</dbReference>
<dbReference type="EMBL" id="MN103543">
    <property type="protein sequence ID" value="QEM41996.1"/>
    <property type="molecule type" value="Genomic_DNA"/>
</dbReference>
<dbReference type="GeneID" id="77937017"/>
<organism evidence="1 2">
    <name type="scientific">Pseudomonas phage vB_PaeM_PS119XW</name>
    <dbReference type="NCBI Taxonomy" id="2601632"/>
    <lineage>
        <taxon>Viruses</taxon>
        <taxon>Duplodnaviria</taxon>
        <taxon>Heunggongvirae</taxon>
        <taxon>Uroviricota</taxon>
        <taxon>Caudoviricetes</taxon>
        <taxon>Chimalliviridae</taxon>
        <taxon>Pawinskivirus</taxon>
        <taxon>Pawinskivirus PS119XW</taxon>
    </lineage>
</organism>
<dbReference type="RefSeq" id="YP_010661007.1">
    <property type="nucleotide sequence ID" value="NC_070882.1"/>
</dbReference>
<reference evidence="1 2" key="1">
    <citation type="submission" date="2019-06" db="EMBL/GenBank/DDBJ databases">
        <title>A distant relative of Phikzvirus genus phages from a therapeutic phage collection.</title>
        <authorList>
            <person name="Hejnowicz M.S."/>
            <person name="Dabrowski K."/>
            <person name="Gawor J."/>
            <person name="Weber-Dabrowska B."/>
            <person name="Gromadka R."/>
            <person name="Lobocka M.B."/>
        </authorList>
    </citation>
    <scope>NUCLEOTIDE SEQUENCE [LARGE SCALE GENOMIC DNA]</scope>
</reference>
<dbReference type="Proteomes" id="UP000322144">
    <property type="component" value="Segment"/>
</dbReference>
<accession>A0A5C1K7S2</accession>
<evidence type="ECO:0000313" key="1">
    <source>
        <dbReference type="EMBL" id="QEM41996.1"/>
    </source>
</evidence>
<dbReference type="SUPFAM" id="SSF101738">
    <property type="entry name" value="SspB-like"/>
    <property type="match status" value="1"/>
</dbReference>
<protein>
    <submittedName>
        <fullName evidence="1">Uncharacterized protein</fullName>
    </submittedName>
</protein>
<name>A0A5C1K7S2_9CAUD</name>
<keyword evidence="2" id="KW-1185">Reference proteome</keyword>
<proteinExistence type="predicted"/>
<dbReference type="Gene3D" id="2.30.30.220">
    <property type="entry name" value="SspB-like"/>
    <property type="match status" value="1"/>
</dbReference>